<dbReference type="Proteomes" id="UP000481861">
    <property type="component" value="Unassembled WGS sequence"/>
</dbReference>
<keyword evidence="7" id="KW-0472">Membrane</keyword>
<dbReference type="OrthoDB" id="192832at2759"/>
<evidence type="ECO:0000256" key="6">
    <source>
        <dbReference type="SAM" id="MobiDB-lite"/>
    </source>
</evidence>
<dbReference type="GO" id="GO:0009251">
    <property type="term" value="P:glucan catabolic process"/>
    <property type="evidence" value="ECO:0007669"/>
    <property type="project" value="TreeGrafter"/>
</dbReference>
<comment type="similarity">
    <text evidence="2">Belongs to the glycosyl hydrolase 16 family.</text>
</comment>
<feature type="transmembrane region" description="Helical" evidence="7">
    <location>
        <begin position="48"/>
        <end position="70"/>
    </location>
</feature>
<proteinExistence type="inferred from homology"/>
<keyword evidence="4" id="KW-0378">Hydrolase</keyword>
<dbReference type="FunFam" id="2.60.120.200:FF:000114">
    <property type="entry name" value="Probable endo-1,3(4)-beta-glucanase NFIA_089530"/>
    <property type="match status" value="1"/>
</dbReference>
<protein>
    <recommendedName>
        <fullName evidence="3">endo-1,3(4)-beta-glucanase</fullName>
        <ecNumber evidence="3">3.2.1.6</ecNumber>
    </recommendedName>
</protein>
<evidence type="ECO:0000256" key="7">
    <source>
        <dbReference type="SAM" id="Phobius"/>
    </source>
</evidence>
<dbReference type="SUPFAM" id="SSF49899">
    <property type="entry name" value="Concanavalin A-like lectins/glucanases"/>
    <property type="match status" value="1"/>
</dbReference>
<keyword evidence="7" id="KW-0812">Transmembrane</keyword>
<comment type="caution">
    <text evidence="9">The sequence shown here is derived from an EMBL/GenBank/DDBJ whole genome shotgun (WGS) entry which is preliminary data.</text>
</comment>
<keyword evidence="10" id="KW-1185">Reference proteome</keyword>
<dbReference type="GO" id="GO:0052861">
    <property type="term" value="F:endo-1,3(4)-beta-glucanase activity"/>
    <property type="evidence" value="ECO:0007669"/>
    <property type="project" value="UniProtKB-EC"/>
</dbReference>
<accession>A0A7C8M6N6</accession>
<feature type="domain" description="GH16" evidence="8">
    <location>
        <begin position="76"/>
        <end position="353"/>
    </location>
</feature>
<evidence type="ECO:0000256" key="2">
    <source>
        <dbReference type="ARBA" id="ARBA00006865"/>
    </source>
</evidence>
<dbReference type="InterPro" id="IPR050546">
    <property type="entry name" value="Glycosyl_Hydrlase_16"/>
</dbReference>
<dbReference type="PANTHER" id="PTHR10963">
    <property type="entry name" value="GLYCOSYL HYDROLASE-RELATED"/>
    <property type="match status" value="1"/>
</dbReference>
<gene>
    <name evidence="9" type="ORF">BDV95DRAFT_496737</name>
</gene>
<sequence length="388" mass="42681">MSLLGSPGKQSRRSVSKTIRSTLSLPDREHSVHHSSRLKPNTWSWRTWLVATIVTASVIIGVVVTSVLGARANAYPDYYRIEYQLQDTYTGDNFFSHFSYFTGDDPTHGFVHYVDAEGSATHNLTQISSNSNVSTLTSDTKTAILRVDTSDTLATSGRRSVRITSTKTYSTGLFIFDVLHIPYGCGTWPALWLTDPSNWPENGEIDVIEAVNTGNTGNHVTLHTSEGCKMGTKRRRKQTGKGTTYNCWNATNGNVGCGVTGPPPSFGEAFNAHGGGIYALEVRSEGIRVWLFDRDSVPSDLISQQPDPSMWPTPLADFPHLECDVDRHFRNMSIIANIALCGDWAGREDVFGKSAGCEGTCEEWVAQRGGTFGEAFWEFGGWWVYGGV</sequence>
<organism evidence="9 10">
    <name type="scientific">Massariosphaeria phaeospora</name>
    <dbReference type="NCBI Taxonomy" id="100035"/>
    <lineage>
        <taxon>Eukaryota</taxon>
        <taxon>Fungi</taxon>
        <taxon>Dikarya</taxon>
        <taxon>Ascomycota</taxon>
        <taxon>Pezizomycotina</taxon>
        <taxon>Dothideomycetes</taxon>
        <taxon>Pleosporomycetidae</taxon>
        <taxon>Pleosporales</taxon>
        <taxon>Pleosporales incertae sedis</taxon>
        <taxon>Massariosphaeria</taxon>
    </lineage>
</organism>
<evidence type="ECO:0000256" key="3">
    <source>
        <dbReference type="ARBA" id="ARBA00012599"/>
    </source>
</evidence>
<dbReference type="EC" id="3.2.1.6" evidence="3"/>
<keyword evidence="7" id="KW-1133">Transmembrane helix</keyword>
<keyword evidence="5" id="KW-0326">Glycosidase</keyword>
<reference evidence="9 10" key="1">
    <citation type="submission" date="2020-01" db="EMBL/GenBank/DDBJ databases">
        <authorList>
            <consortium name="DOE Joint Genome Institute"/>
            <person name="Haridas S."/>
            <person name="Albert R."/>
            <person name="Binder M."/>
            <person name="Bloem J."/>
            <person name="Labutti K."/>
            <person name="Salamov A."/>
            <person name="Andreopoulos B."/>
            <person name="Baker S.E."/>
            <person name="Barry K."/>
            <person name="Bills G."/>
            <person name="Bluhm B.H."/>
            <person name="Cannon C."/>
            <person name="Castanera R."/>
            <person name="Culley D.E."/>
            <person name="Daum C."/>
            <person name="Ezra D."/>
            <person name="Gonzalez J.B."/>
            <person name="Henrissat B."/>
            <person name="Kuo A."/>
            <person name="Liang C."/>
            <person name="Lipzen A."/>
            <person name="Lutzoni F."/>
            <person name="Magnuson J."/>
            <person name="Mondo S."/>
            <person name="Nolan M."/>
            <person name="Ohm R."/>
            <person name="Pangilinan J."/>
            <person name="Park H.-J.H."/>
            <person name="Ramirez L."/>
            <person name="Alfaro M."/>
            <person name="Sun H."/>
            <person name="Tritt A."/>
            <person name="Yoshinaga Y."/>
            <person name="Zwiers L.-H.L."/>
            <person name="Turgeon B.G."/>
            <person name="Goodwin S.B."/>
            <person name="Spatafora J.W."/>
            <person name="Crous P.W."/>
            <person name="Grigoriev I.V."/>
        </authorList>
    </citation>
    <scope>NUCLEOTIDE SEQUENCE [LARGE SCALE GENOMIC DNA]</scope>
    <source>
        <strain evidence="9 10">CBS 611.86</strain>
    </source>
</reference>
<evidence type="ECO:0000256" key="1">
    <source>
        <dbReference type="ARBA" id="ARBA00000124"/>
    </source>
</evidence>
<feature type="region of interest" description="Disordered" evidence="6">
    <location>
        <begin position="1"/>
        <end position="20"/>
    </location>
</feature>
<dbReference type="InterPro" id="IPR013320">
    <property type="entry name" value="ConA-like_dom_sf"/>
</dbReference>
<evidence type="ECO:0000259" key="8">
    <source>
        <dbReference type="PROSITE" id="PS51762"/>
    </source>
</evidence>
<name>A0A7C8M6N6_9PLEO</name>
<evidence type="ECO:0000313" key="9">
    <source>
        <dbReference type="EMBL" id="KAF2870136.1"/>
    </source>
</evidence>
<evidence type="ECO:0000256" key="4">
    <source>
        <dbReference type="ARBA" id="ARBA00022801"/>
    </source>
</evidence>
<dbReference type="EMBL" id="JAADJZ010000014">
    <property type="protein sequence ID" value="KAF2870136.1"/>
    <property type="molecule type" value="Genomic_DNA"/>
</dbReference>
<evidence type="ECO:0000256" key="5">
    <source>
        <dbReference type="ARBA" id="ARBA00023295"/>
    </source>
</evidence>
<dbReference type="Pfam" id="PF26113">
    <property type="entry name" value="GH16_XgeA"/>
    <property type="match status" value="1"/>
</dbReference>
<dbReference type="PANTHER" id="PTHR10963:SF42">
    <property type="entry name" value="PUTATIVE (AFU_ORTHOLOGUE AFUA_5G02280)-RELATED"/>
    <property type="match status" value="1"/>
</dbReference>
<comment type="catalytic activity">
    <reaction evidence="1">
        <text>Endohydrolysis of (1-&gt;3)- or (1-&gt;4)-linkages in beta-D-glucans when the glucose residue whose reducing group is involved in the linkage to be hydrolyzed is itself substituted at C-3.</text>
        <dbReference type="EC" id="3.2.1.6"/>
    </reaction>
</comment>
<dbReference type="CDD" id="cd02181">
    <property type="entry name" value="GH16_fungal_Lam16A_glucanase"/>
    <property type="match status" value="1"/>
</dbReference>
<dbReference type="Gene3D" id="2.60.120.200">
    <property type="match status" value="1"/>
</dbReference>
<evidence type="ECO:0000313" key="10">
    <source>
        <dbReference type="Proteomes" id="UP000481861"/>
    </source>
</evidence>
<dbReference type="InterPro" id="IPR000757">
    <property type="entry name" value="Beta-glucanase-like"/>
</dbReference>
<dbReference type="AlphaFoldDB" id="A0A7C8M6N6"/>
<dbReference type="PROSITE" id="PS51762">
    <property type="entry name" value="GH16_2"/>
    <property type="match status" value="1"/>
</dbReference>